<keyword evidence="4" id="KW-1185">Reference proteome</keyword>
<dbReference type="InterPro" id="IPR020084">
    <property type="entry name" value="NUDIX_hydrolase_CS"/>
</dbReference>
<accession>A0ABR7G2T4</accession>
<dbReference type="Gene3D" id="1.10.10.10">
    <property type="entry name" value="Winged helix-like DNA-binding domain superfamily/Winged helix DNA-binding domain"/>
    <property type="match status" value="1"/>
</dbReference>
<dbReference type="Pfam" id="PF21906">
    <property type="entry name" value="WHD_NrtR"/>
    <property type="match status" value="1"/>
</dbReference>
<dbReference type="PANTHER" id="PTHR43736">
    <property type="entry name" value="ADP-RIBOSE PYROPHOSPHATASE"/>
    <property type="match status" value="1"/>
</dbReference>
<evidence type="ECO:0000313" key="4">
    <source>
        <dbReference type="Proteomes" id="UP000628463"/>
    </source>
</evidence>
<dbReference type="SUPFAM" id="SSF55811">
    <property type="entry name" value="Nudix"/>
    <property type="match status" value="1"/>
</dbReference>
<feature type="domain" description="Nudix hydrolase" evidence="2">
    <location>
        <begin position="24"/>
        <end position="161"/>
    </location>
</feature>
<gene>
    <name evidence="3" type="ORF">H8S01_08995</name>
</gene>
<dbReference type="InterPro" id="IPR011213">
    <property type="entry name" value="NMN_biosyn"/>
</dbReference>
<name>A0ABR7G2T4_9FIRM</name>
<dbReference type="Gene3D" id="3.90.79.10">
    <property type="entry name" value="Nucleoside Triphosphate Pyrophosphohydrolase"/>
    <property type="match status" value="1"/>
</dbReference>
<dbReference type="InterPro" id="IPR015797">
    <property type="entry name" value="NUDIX_hydrolase-like_dom_sf"/>
</dbReference>
<dbReference type="GO" id="GO:0016787">
    <property type="term" value="F:hydrolase activity"/>
    <property type="evidence" value="ECO:0007669"/>
    <property type="project" value="UniProtKB-KW"/>
</dbReference>
<keyword evidence="1 3" id="KW-0378">Hydrolase</keyword>
<dbReference type="PROSITE" id="PS00893">
    <property type="entry name" value="NUDIX_BOX"/>
    <property type="match status" value="1"/>
</dbReference>
<dbReference type="InterPro" id="IPR036388">
    <property type="entry name" value="WH-like_DNA-bd_sf"/>
</dbReference>
<organism evidence="3 4">
    <name type="scientific">Lachnospira hominis</name>
    <name type="common">ex Liu et al. 2021</name>
    <dbReference type="NCBI Taxonomy" id="2763051"/>
    <lineage>
        <taxon>Bacteria</taxon>
        <taxon>Bacillati</taxon>
        <taxon>Bacillota</taxon>
        <taxon>Clostridia</taxon>
        <taxon>Lachnospirales</taxon>
        <taxon>Lachnospiraceae</taxon>
        <taxon>Lachnospira</taxon>
    </lineage>
</organism>
<dbReference type="Proteomes" id="UP000628463">
    <property type="component" value="Unassembled WGS sequence"/>
</dbReference>
<comment type="caution">
    <text evidence="3">The sequence shown here is derived from an EMBL/GenBank/DDBJ whole genome shotgun (WGS) entry which is preliminary data.</text>
</comment>
<dbReference type="PIRSF" id="PIRSF019423">
    <property type="entry name" value="NMN_biosyn"/>
    <property type="match status" value="1"/>
</dbReference>
<protein>
    <submittedName>
        <fullName evidence="3">NUDIX hydrolase</fullName>
    </submittedName>
</protein>
<dbReference type="EMBL" id="JACOPD010000005">
    <property type="protein sequence ID" value="MBC5681096.1"/>
    <property type="molecule type" value="Genomic_DNA"/>
</dbReference>
<sequence>MGEIRNKDGLTEEEFLKQYKPSKYERPSVTVDMLILCMSRYLDNLKVLLIQRKNHPYINCWALAGGFVGIYESTYDAACRELQEETGLVTNTYLEQLYTMSNPDRDPRMRVIDVAYITLMREQPVLAGDDAKKALWFDISLHDDILELKNEEENINIKYCLHKKIFKNGVVDTTGYTQESITDEKLAFDHNEIILEGLLRLKNKILYSDIAFNLLPEEFTLPDVKRVYEVILGKELYKSNFNANIKSKLISTDCKITSMIKGGKKAAGYKYKGQ</sequence>
<dbReference type="InterPro" id="IPR000086">
    <property type="entry name" value="NUDIX_hydrolase_dom"/>
</dbReference>
<evidence type="ECO:0000313" key="3">
    <source>
        <dbReference type="EMBL" id="MBC5681096.1"/>
    </source>
</evidence>
<dbReference type="PANTHER" id="PTHR43736:SF4">
    <property type="entry name" value="SLR1690 PROTEIN"/>
    <property type="match status" value="1"/>
</dbReference>
<dbReference type="SUPFAM" id="SSF46785">
    <property type="entry name" value="Winged helix' DNA-binding domain"/>
    <property type="match status" value="1"/>
</dbReference>
<evidence type="ECO:0000256" key="1">
    <source>
        <dbReference type="ARBA" id="ARBA00022801"/>
    </source>
</evidence>
<reference evidence="3 4" key="1">
    <citation type="submission" date="2020-08" db="EMBL/GenBank/DDBJ databases">
        <title>Genome public.</title>
        <authorList>
            <person name="Liu C."/>
            <person name="Sun Q."/>
        </authorList>
    </citation>
    <scope>NUCLEOTIDE SEQUENCE [LARGE SCALE GENOMIC DNA]</scope>
    <source>
        <strain evidence="3 4">NSJ-43</strain>
    </source>
</reference>
<dbReference type="InterPro" id="IPR036390">
    <property type="entry name" value="WH_DNA-bd_sf"/>
</dbReference>
<dbReference type="RefSeq" id="WP_186836954.1">
    <property type="nucleotide sequence ID" value="NZ_JACOPD010000005.1"/>
</dbReference>
<dbReference type="CDD" id="cd18873">
    <property type="entry name" value="NUDIX_NadM_like"/>
    <property type="match status" value="1"/>
</dbReference>
<dbReference type="InterPro" id="IPR054105">
    <property type="entry name" value="WHD_NrtR"/>
</dbReference>
<dbReference type="PROSITE" id="PS51462">
    <property type="entry name" value="NUDIX"/>
    <property type="match status" value="1"/>
</dbReference>
<evidence type="ECO:0000259" key="2">
    <source>
        <dbReference type="PROSITE" id="PS51462"/>
    </source>
</evidence>
<proteinExistence type="predicted"/>
<dbReference type="Pfam" id="PF00293">
    <property type="entry name" value="NUDIX"/>
    <property type="match status" value="1"/>
</dbReference>